<sequence length="112" mass="12276">MSSRSFSTTTKKFVQLIGRVTLRDVADINGSNGPEWANKVQNVAETIENEVGDSYTGTNISSTHTATPAKRRSFVRNPSSRCPFQFRPGRPGIFKLTCRFSVGADQSNTSTT</sequence>
<evidence type="ECO:0000256" key="1">
    <source>
        <dbReference type="SAM" id="MobiDB-lite"/>
    </source>
</evidence>
<feature type="region of interest" description="Disordered" evidence="1">
    <location>
        <begin position="54"/>
        <end position="73"/>
    </location>
</feature>
<name>A0A428RAW3_9HYPO</name>
<gene>
    <name evidence="2" type="ORF">CEP51_011511</name>
</gene>
<keyword evidence="3" id="KW-1185">Reference proteome</keyword>
<feature type="compositionally biased region" description="Polar residues" evidence="1">
    <location>
        <begin position="55"/>
        <end position="66"/>
    </location>
</feature>
<dbReference type="AlphaFoldDB" id="A0A428RAW3"/>
<protein>
    <submittedName>
        <fullName evidence="2">Uncharacterized protein</fullName>
    </submittedName>
</protein>
<evidence type="ECO:0000313" key="2">
    <source>
        <dbReference type="EMBL" id="RSL74669.1"/>
    </source>
</evidence>
<proteinExistence type="predicted"/>
<evidence type="ECO:0000313" key="3">
    <source>
        <dbReference type="Proteomes" id="UP000287972"/>
    </source>
</evidence>
<accession>A0A428RAW3</accession>
<dbReference type="Proteomes" id="UP000287972">
    <property type="component" value="Unassembled WGS sequence"/>
</dbReference>
<dbReference type="EMBL" id="NKCL01000393">
    <property type="protein sequence ID" value="RSL74669.1"/>
    <property type="molecule type" value="Genomic_DNA"/>
</dbReference>
<organism evidence="2 3">
    <name type="scientific">Fusarium floridanum</name>
    <dbReference type="NCBI Taxonomy" id="1325733"/>
    <lineage>
        <taxon>Eukaryota</taxon>
        <taxon>Fungi</taxon>
        <taxon>Dikarya</taxon>
        <taxon>Ascomycota</taxon>
        <taxon>Pezizomycotina</taxon>
        <taxon>Sordariomycetes</taxon>
        <taxon>Hypocreomycetidae</taxon>
        <taxon>Hypocreales</taxon>
        <taxon>Nectriaceae</taxon>
        <taxon>Fusarium</taxon>
        <taxon>Fusarium solani species complex</taxon>
    </lineage>
</organism>
<comment type="caution">
    <text evidence="2">The sequence shown here is derived from an EMBL/GenBank/DDBJ whole genome shotgun (WGS) entry which is preliminary data.</text>
</comment>
<reference evidence="2 3" key="1">
    <citation type="submission" date="2017-06" db="EMBL/GenBank/DDBJ databases">
        <title>Comparative genomic analysis of Ambrosia Fusariam Clade fungi.</title>
        <authorList>
            <person name="Stajich J.E."/>
            <person name="Carrillo J."/>
            <person name="Kijimoto T."/>
            <person name="Eskalen A."/>
            <person name="O'Donnell K."/>
            <person name="Kasson M."/>
        </authorList>
    </citation>
    <scope>NUCLEOTIDE SEQUENCE [LARGE SCALE GENOMIC DNA]</scope>
    <source>
        <strain evidence="2 3">NRRL62606</strain>
    </source>
</reference>